<dbReference type="FunFam" id="3.65.10.10:FF:000001">
    <property type="entry name" value="UDP-N-acetylglucosamine 1-carboxyvinyltransferase"/>
    <property type="match status" value="1"/>
</dbReference>
<gene>
    <name evidence="13 15" type="primary">murA</name>
    <name evidence="15" type="ORF">J0I24_02810</name>
</gene>
<evidence type="ECO:0000256" key="5">
    <source>
        <dbReference type="ARBA" id="ARBA00022679"/>
    </source>
</evidence>
<evidence type="ECO:0000256" key="12">
    <source>
        <dbReference type="ARBA" id="ARBA00047527"/>
    </source>
</evidence>
<feature type="active site" description="Proton donor" evidence="13">
    <location>
        <position position="116"/>
    </location>
</feature>
<organism evidence="15 16">
    <name type="scientific">Thiomonas arsenitoxydans (strain DSM 22701 / CIP 110005 / 3As)</name>
    <dbReference type="NCBI Taxonomy" id="426114"/>
    <lineage>
        <taxon>Bacteria</taxon>
        <taxon>Pseudomonadati</taxon>
        <taxon>Pseudomonadota</taxon>
        <taxon>Betaproteobacteria</taxon>
        <taxon>Burkholderiales</taxon>
        <taxon>Thiomonas</taxon>
    </lineage>
</organism>
<keyword evidence="10 13" id="KW-0670">Pyruvate</keyword>
<dbReference type="InterPro" id="IPR036968">
    <property type="entry name" value="Enolpyruvate_Tfrase_sf"/>
</dbReference>
<evidence type="ECO:0000256" key="9">
    <source>
        <dbReference type="ARBA" id="ARBA00023316"/>
    </source>
</evidence>
<protein>
    <recommendedName>
        <fullName evidence="13">UDP-N-acetylglucosamine 1-carboxyvinyltransferase</fullName>
        <ecNumber evidence="13">2.5.1.7</ecNumber>
    </recommendedName>
    <alternativeName>
        <fullName evidence="13">Enoylpyruvate transferase</fullName>
    </alternativeName>
    <alternativeName>
        <fullName evidence="13">UDP-N-acetylglucosamine enolpyruvyl transferase</fullName>
        <shortName evidence="13">EPT</shortName>
    </alternativeName>
</protein>
<feature type="binding site" evidence="13">
    <location>
        <position position="312"/>
    </location>
    <ligand>
        <name>UDP-N-acetyl-alpha-D-glucosamine</name>
        <dbReference type="ChEBI" id="CHEBI:57705"/>
    </ligand>
</feature>
<evidence type="ECO:0000313" key="15">
    <source>
        <dbReference type="EMBL" id="MBN8743217.1"/>
    </source>
</evidence>
<dbReference type="GO" id="GO:0008760">
    <property type="term" value="F:UDP-N-acetylglucosamine 1-carboxyvinyltransferase activity"/>
    <property type="evidence" value="ECO:0007669"/>
    <property type="project" value="UniProtKB-UniRule"/>
</dbReference>
<comment type="similarity">
    <text evidence="11 13">Belongs to the EPSP synthase family. MurA subfamily.</text>
</comment>
<dbReference type="InterPro" id="IPR005750">
    <property type="entry name" value="UDP_GlcNAc_COvinyl_MurA"/>
</dbReference>
<dbReference type="PANTHER" id="PTHR43783">
    <property type="entry name" value="UDP-N-ACETYLGLUCOSAMINE 1-CARBOXYVINYLTRANSFERASE"/>
    <property type="match status" value="1"/>
</dbReference>
<feature type="domain" description="Enolpyruvate transferase" evidence="14">
    <location>
        <begin position="7"/>
        <end position="412"/>
    </location>
</feature>
<comment type="pathway">
    <text evidence="2 13">Cell wall biogenesis; peptidoglycan biosynthesis.</text>
</comment>
<dbReference type="SUPFAM" id="SSF55205">
    <property type="entry name" value="EPT/RTPC-like"/>
    <property type="match status" value="1"/>
</dbReference>
<evidence type="ECO:0000256" key="6">
    <source>
        <dbReference type="ARBA" id="ARBA00022960"/>
    </source>
</evidence>
<evidence type="ECO:0000256" key="10">
    <source>
        <dbReference type="ARBA" id="ARBA00023317"/>
    </source>
</evidence>
<dbReference type="HAMAP" id="MF_00111">
    <property type="entry name" value="MurA"/>
    <property type="match status" value="1"/>
</dbReference>
<keyword evidence="8 13" id="KW-0131">Cell cycle</keyword>
<dbReference type="GO" id="GO:0071555">
    <property type="term" value="P:cell wall organization"/>
    <property type="evidence" value="ECO:0007669"/>
    <property type="project" value="UniProtKB-KW"/>
</dbReference>
<comment type="catalytic activity">
    <reaction evidence="12 13">
        <text>phosphoenolpyruvate + UDP-N-acetyl-alpha-D-glucosamine = UDP-N-acetyl-3-O-(1-carboxyvinyl)-alpha-D-glucosamine + phosphate</text>
        <dbReference type="Rhea" id="RHEA:18681"/>
        <dbReference type="ChEBI" id="CHEBI:43474"/>
        <dbReference type="ChEBI" id="CHEBI:57705"/>
        <dbReference type="ChEBI" id="CHEBI:58702"/>
        <dbReference type="ChEBI" id="CHEBI:68483"/>
        <dbReference type="EC" id="2.5.1.7"/>
    </reaction>
</comment>
<dbReference type="NCBIfam" id="NF006873">
    <property type="entry name" value="PRK09369.1"/>
    <property type="match status" value="1"/>
</dbReference>
<dbReference type="RefSeq" id="WP_276727687.1">
    <property type="nucleotide sequence ID" value="NZ_JAFKMR010000010.1"/>
</dbReference>
<sequence length="430" mass="45590">MDKLRITGQRTLQGVVQASGAKNAALPLIAAALLTAETVQLNNAPQLMDVRTLAKLLRSLGAQVEQDGGQIRLSAAAVNHYEASYELVKTMRASVLVLGPLLARFGQARVSLPGGCAIGARPVDQHIKGLQALGADIAVEHGYIVARVATPSGRLRGARITTDMVTVTGTENLMMAATLAEGETLIDNAAREPEIVDLANLLRAMGAQIRGDGTSQIRIQGVDALHGASHRIIPDRIEVGTFLCAALAARGDVTVQGAEPSHQDALLDKLREAGAQIDTGADWIRLRADALPGGRPRAVSVRTTEYPGFATDMQAQFMAVNCLADGAARMTETIFENRFMHVQELMRLGAQIDIDGHTCVVHGVPQLSGATVMATDLRASAGLVVAALAAEGETVIDRIYHLDRGYDAMEVKLRGLGAQIERISDRISGK</sequence>
<feature type="modified residue" description="2-(S-cysteinyl)pyruvic acid O-phosphothioketal" evidence="13">
    <location>
        <position position="116"/>
    </location>
</feature>
<dbReference type="Pfam" id="PF00275">
    <property type="entry name" value="EPSP_synthase"/>
    <property type="match status" value="1"/>
</dbReference>
<feature type="binding site" evidence="13">
    <location>
        <begin position="22"/>
        <end position="23"/>
    </location>
    <ligand>
        <name>phosphoenolpyruvate</name>
        <dbReference type="ChEBI" id="CHEBI:58702"/>
    </ligand>
</feature>
<dbReference type="InterPro" id="IPR013792">
    <property type="entry name" value="RNA3'P_cycl/enolpyr_Trfase_a/b"/>
</dbReference>
<evidence type="ECO:0000256" key="7">
    <source>
        <dbReference type="ARBA" id="ARBA00022984"/>
    </source>
</evidence>
<reference evidence="15" key="1">
    <citation type="submission" date="2021-02" db="EMBL/GenBank/DDBJ databases">
        <title>Thiocyanate and organic carbon inputs drive convergent selection for specific autotrophic Afipia and Thiobacillus strains within complex microbiomes.</title>
        <authorList>
            <person name="Huddy R.J."/>
            <person name="Sachdeva R."/>
            <person name="Kadzinga F."/>
            <person name="Kantor R.S."/>
            <person name="Harrison S.T.L."/>
            <person name="Banfield J.F."/>
        </authorList>
    </citation>
    <scope>NUCLEOTIDE SEQUENCE</scope>
    <source>
        <strain evidence="15">SCN18_13_7_16_R3_B_64_19</strain>
    </source>
</reference>
<dbReference type="UniPathway" id="UPA00219"/>
<dbReference type="GO" id="GO:0008360">
    <property type="term" value="P:regulation of cell shape"/>
    <property type="evidence" value="ECO:0007669"/>
    <property type="project" value="UniProtKB-KW"/>
</dbReference>
<feature type="binding site" evidence="13">
    <location>
        <position position="334"/>
    </location>
    <ligand>
        <name>UDP-N-acetyl-alpha-D-glucosamine</name>
        <dbReference type="ChEBI" id="CHEBI:57705"/>
    </ligand>
</feature>
<dbReference type="PANTHER" id="PTHR43783:SF1">
    <property type="entry name" value="UDP-N-ACETYLGLUCOSAMINE 1-CARBOXYVINYLTRANSFERASE"/>
    <property type="match status" value="1"/>
</dbReference>
<dbReference type="GO" id="GO:0009252">
    <property type="term" value="P:peptidoglycan biosynthetic process"/>
    <property type="evidence" value="ECO:0007669"/>
    <property type="project" value="UniProtKB-UniRule"/>
</dbReference>
<proteinExistence type="inferred from homology"/>
<evidence type="ECO:0000256" key="11">
    <source>
        <dbReference type="ARBA" id="ARBA00038367"/>
    </source>
</evidence>
<evidence type="ECO:0000256" key="13">
    <source>
        <dbReference type="HAMAP-Rule" id="MF_00111"/>
    </source>
</evidence>
<dbReference type="InterPro" id="IPR050068">
    <property type="entry name" value="MurA_subfamily"/>
</dbReference>
<keyword evidence="9 13" id="KW-0961">Cell wall biogenesis/degradation</keyword>
<dbReference type="AlphaFoldDB" id="A0A8I1MUK8"/>
<evidence type="ECO:0000256" key="8">
    <source>
        <dbReference type="ARBA" id="ARBA00023306"/>
    </source>
</evidence>
<dbReference type="GO" id="GO:0005737">
    <property type="term" value="C:cytoplasm"/>
    <property type="evidence" value="ECO:0007669"/>
    <property type="project" value="UniProtKB-SubCell"/>
</dbReference>
<keyword evidence="4 13" id="KW-0132">Cell division</keyword>
<comment type="function">
    <text evidence="13">Cell wall formation. Adds enolpyruvyl to UDP-N-acetylglucosamine.</text>
</comment>
<dbReference type="CDD" id="cd01555">
    <property type="entry name" value="UdpNAET"/>
    <property type="match status" value="1"/>
</dbReference>
<comment type="subcellular location">
    <subcellularLocation>
        <location evidence="1 13">Cytoplasm</location>
    </subcellularLocation>
</comment>
<dbReference type="InterPro" id="IPR001986">
    <property type="entry name" value="Enolpyruvate_Tfrase_dom"/>
</dbReference>
<dbReference type="Gene3D" id="3.65.10.10">
    <property type="entry name" value="Enolpyruvate transferase domain"/>
    <property type="match status" value="2"/>
</dbReference>
<evidence type="ECO:0000313" key="16">
    <source>
        <dbReference type="Proteomes" id="UP000664800"/>
    </source>
</evidence>
<name>A0A8I1MUK8_THIA3</name>
<keyword evidence="6 13" id="KW-0133">Cell shape</keyword>
<evidence type="ECO:0000256" key="2">
    <source>
        <dbReference type="ARBA" id="ARBA00004752"/>
    </source>
</evidence>
<keyword evidence="7 13" id="KW-0573">Peptidoglycan synthesis</keyword>
<accession>A0A8I1MUK8</accession>
<evidence type="ECO:0000256" key="4">
    <source>
        <dbReference type="ARBA" id="ARBA00022618"/>
    </source>
</evidence>
<evidence type="ECO:0000259" key="14">
    <source>
        <dbReference type="Pfam" id="PF00275"/>
    </source>
</evidence>
<dbReference type="Proteomes" id="UP000664800">
    <property type="component" value="Unassembled WGS sequence"/>
</dbReference>
<dbReference type="EC" id="2.5.1.7" evidence="13"/>
<keyword evidence="5 13" id="KW-0808">Transferase</keyword>
<comment type="caution">
    <text evidence="15">The sequence shown here is derived from an EMBL/GenBank/DDBJ whole genome shotgun (WGS) entry which is preliminary data.</text>
</comment>
<feature type="binding site" evidence="13">
    <location>
        <position position="92"/>
    </location>
    <ligand>
        <name>UDP-N-acetyl-alpha-D-glucosamine</name>
        <dbReference type="ChEBI" id="CHEBI:57705"/>
    </ligand>
</feature>
<dbReference type="GO" id="GO:0051301">
    <property type="term" value="P:cell division"/>
    <property type="evidence" value="ECO:0007669"/>
    <property type="project" value="UniProtKB-KW"/>
</dbReference>
<evidence type="ECO:0000256" key="3">
    <source>
        <dbReference type="ARBA" id="ARBA00022490"/>
    </source>
</evidence>
<feature type="binding site" evidence="13">
    <location>
        <begin position="121"/>
        <end position="125"/>
    </location>
    <ligand>
        <name>UDP-N-acetyl-alpha-D-glucosamine</name>
        <dbReference type="ChEBI" id="CHEBI:57705"/>
    </ligand>
</feature>
<dbReference type="EMBL" id="JAFKMR010000010">
    <property type="protein sequence ID" value="MBN8743217.1"/>
    <property type="molecule type" value="Genomic_DNA"/>
</dbReference>
<evidence type="ECO:0000256" key="1">
    <source>
        <dbReference type="ARBA" id="ARBA00004496"/>
    </source>
</evidence>
<dbReference type="GO" id="GO:0019277">
    <property type="term" value="P:UDP-N-acetylgalactosamine biosynthetic process"/>
    <property type="evidence" value="ECO:0007669"/>
    <property type="project" value="InterPro"/>
</dbReference>
<dbReference type="NCBIfam" id="TIGR01072">
    <property type="entry name" value="murA"/>
    <property type="match status" value="1"/>
</dbReference>
<keyword evidence="3 13" id="KW-0963">Cytoplasm</keyword>
<comment type="caution">
    <text evidence="13">Lacks conserved residue(s) required for the propagation of feature annotation.</text>
</comment>